<dbReference type="STRING" id="1121395.SAMN02745215_05425"/>
<evidence type="ECO:0000259" key="1">
    <source>
        <dbReference type="Pfam" id="PF20469"/>
    </source>
</evidence>
<organism evidence="2 3">
    <name type="scientific">Desulfitobacterium chlororespirans DSM 11544</name>
    <dbReference type="NCBI Taxonomy" id="1121395"/>
    <lineage>
        <taxon>Bacteria</taxon>
        <taxon>Bacillati</taxon>
        <taxon>Bacillota</taxon>
        <taxon>Clostridia</taxon>
        <taxon>Eubacteriales</taxon>
        <taxon>Desulfitobacteriaceae</taxon>
        <taxon>Desulfitobacterium</taxon>
    </lineage>
</organism>
<dbReference type="RefSeq" id="WP_072775431.1">
    <property type="nucleotide sequence ID" value="NZ_FRDN01000031.1"/>
</dbReference>
<dbReference type="InterPro" id="IPR034139">
    <property type="entry name" value="TOPRIM_OLD"/>
</dbReference>
<feature type="domain" description="OLD protein-like TOPRIM" evidence="1">
    <location>
        <begin position="13"/>
        <end position="81"/>
    </location>
</feature>
<dbReference type="AlphaFoldDB" id="A0A1M7V0A4"/>
<dbReference type="Pfam" id="PF20469">
    <property type="entry name" value="OLD-like_TOPRIM"/>
    <property type="match status" value="1"/>
</dbReference>
<dbReference type="EMBL" id="FRDN01000031">
    <property type="protein sequence ID" value="SHN88600.1"/>
    <property type="molecule type" value="Genomic_DNA"/>
</dbReference>
<reference evidence="3" key="1">
    <citation type="submission" date="2016-12" db="EMBL/GenBank/DDBJ databases">
        <authorList>
            <person name="Varghese N."/>
            <person name="Submissions S."/>
        </authorList>
    </citation>
    <scope>NUCLEOTIDE SEQUENCE [LARGE SCALE GENOMIC DNA]</scope>
    <source>
        <strain evidence="3">DSM 11544</strain>
    </source>
</reference>
<accession>A0A1M7V0A4</accession>
<protein>
    <recommendedName>
        <fullName evidence="1">OLD protein-like TOPRIM domain-containing protein</fullName>
    </recommendedName>
</protein>
<gene>
    <name evidence="2" type="ORF">SAMN02745215_05425</name>
</gene>
<sequence length="163" mass="18559">MILKVDDTIAKSFFVKKVLIVEGDTEQVVLTETFNKMPTNLKTNILSDWHIIRARGKATIIALVKYLKSMSINIYVIHDGDFGIAGAEKFNEPIRQTLNSDEQLIVLQNCIEDVLGYTVPTADKPFKAYKHISETWTDWNSVPEAWRRCVEKIFTGGNIIVQE</sequence>
<keyword evidence="3" id="KW-1185">Reference proteome</keyword>
<evidence type="ECO:0000313" key="3">
    <source>
        <dbReference type="Proteomes" id="UP000184010"/>
    </source>
</evidence>
<name>A0A1M7V0A4_9FIRM</name>
<evidence type="ECO:0000313" key="2">
    <source>
        <dbReference type="EMBL" id="SHN88600.1"/>
    </source>
</evidence>
<proteinExistence type="predicted"/>
<dbReference type="Proteomes" id="UP000184010">
    <property type="component" value="Unassembled WGS sequence"/>
</dbReference>